<comment type="caution">
    <text evidence="2">The sequence shown here is derived from an EMBL/GenBank/DDBJ whole genome shotgun (WGS) entry which is preliminary data.</text>
</comment>
<sequence>MTDVAVIGAGAMGLAAAYHLLKAGHRVEVFESDDRPGGMAAHFDLDGLSIERFYHFICKSDQPTFALMRELGIEDQLRWRPTSMGYFFEGKLHPWGDPVSLLRFPHLDLVSKIRYGLHAFTSTKRSDWRKLDHVRADDWVRAWGGERVWKVLWEKLFTLKFFEHSHDVSAAWLWTRIKRVGTSRRSIFQEELGYIEGGSETLMKRLVERIEAMGGRVHLRARVERIDAENGAVSGITVDGAHRPFAAVISTVPLVLLPDLVPALPEPVKAQYRSLQNIGVCCVVHKLRRAVTKDFWVNTNDPRIEVPGLVEFSNLRPLGPDHIVFTPYYMPVTHPKFAWSDEALIRESFDYLKMINPAVTDADRLASAVGRLRHAQPVCPPGYLEMLPPVETAIRGLQVADTSTYYPEDRGISESVRVAQEMAARVR</sequence>
<organism evidence="2 3">
    <name type="scientific">Roseomonas elaeocarpi</name>
    <dbReference type="NCBI Taxonomy" id="907779"/>
    <lineage>
        <taxon>Bacteria</taxon>
        <taxon>Pseudomonadati</taxon>
        <taxon>Pseudomonadota</taxon>
        <taxon>Alphaproteobacteria</taxon>
        <taxon>Acetobacterales</taxon>
        <taxon>Roseomonadaceae</taxon>
        <taxon>Roseomonas</taxon>
    </lineage>
</organism>
<dbReference type="InterPro" id="IPR050464">
    <property type="entry name" value="Zeta_carotene_desat/Oxidored"/>
</dbReference>
<reference evidence="2 3" key="1">
    <citation type="submission" date="2024-09" db="EMBL/GenBank/DDBJ databases">
        <authorList>
            <person name="Sun Q."/>
            <person name="Mori K."/>
        </authorList>
    </citation>
    <scope>NUCLEOTIDE SEQUENCE [LARGE SCALE GENOMIC DNA]</scope>
    <source>
        <strain evidence="2 3">TBRC 5777</strain>
    </source>
</reference>
<dbReference type="NCBIfam" id="NF005560">
    <property type="entry name" value="PRK07233.1"/>
    <property type="match status" value="1"/>
</dbReference>
<evidence type="ECO:0000259" key="1">
    <source>
        <dbReference type="Pfam" id="PF01593"/>
    </source>
</evidence>
<keyword evidence="3" id="KW-1185">Reference proteome</keyword>
<proteinExistence type="predicted"/>
<dbReference type="InterPro" id="IPR002937">
    <property type="entry name" value="Amino_oxidase"/>
</dbReference>
<dbReference type="PRINTS" id="PR00419">
    <property type="entry name" value="ADXRDTASE"/>
</dbReference>
<dbReference type="EMBL" id="JBHLUN010000007">
    <property type="protein sequence ID" value="MFC0408649.1"/>
    <property type="molecule type" value="Genomic_DNA"/>
</dbReference>
<evidence type="ECO:0000313" key="3">
    <source>
        <dbReference type="Proteomes" id="UP001589865"/>
    </source>
</evidence>
<dbReference type="InterPro" id="IPR036188">
    <property type="entry name" value="FAD/NAD-bd_sf"/>
</dbReference>
<protein>
    <submittedName>
        <fullName evidence="2">NAD(P)/FAD-dependent oxidoreductase</fullName>
    </submittedName>
</protein>
<dbReference type="RefSeq" id="WP_377044408.1">
    <property type="nucleotide sequence ID" value="NZ_JBHLUN010000007.1"/>
</dbReference>
<dbReference type="PANTHER" id="PTHR42923">
    <property type="entry name" value="PROTOPORPHYRINOGEN OXIDASE"/>
    <property type="match status" value="1"/>
</dbReference>
<gene>
    <name evidence="2" type="ORF">ACFFGY_10340</name>
</gene>
<dbReference type="PANTHER" id="PTHR42923:SF46">
    <property type="entry name" value="AMINE OXIDASE"/>
    <property type="match status" value="1"/>
</dbReference>
<dbReference type="Proteomes" id="UP001589865">
    <property type="component" value="Unassembled WGS sequence"/>
</dbReference>
<accession>A0ABV6JSF8</accession>
<name>A0ABV6JSF8_9PROT</name>
<dbReference type="Pfam" id="PF01593">
    <property type="entry name" value="Amino_oxidase"/>
    <property type="match status" value="1"/>
</dbReference>
<dbReference type="SUPFAM" id="SSF51905">
    <property type="entry name" value="FAD/NAD(P)-binding domain"/>
    <property type="match status" value="1"/>
</dbReference>
<dbReference type="Gene3D" id="3.50.50.60">
    <property type="entry name" value="FAD/NAD(P)-binding domain"/>
    <property type="match status" value="1"/>
</dbReference>
<feature type="domain" description="Amine oxidase" evidence="1">
    <location>
        <begin position="13"/>
        <end position="405"/>
    </location>
</feature>
<evidence type="ECO:0000313" key="2">
    <source>
        <dbReference type="EMBL" id="MFC0408649.1"/>
    </source>
</evidence>